<accession>A0A518BW09</accession>
<dbReference type="PROSITE" id="PS01066">
    <property type="entry name" value="UPP_SYNTHASE"/>
    <property type="match status" value="1"/>
</dbReference>
<dbReference type="GO" id="GO:0000287">
    <property type="term" value="F:magnesium ion binding"/>
    <property type="evidence" value="ECO:0007669"/>
    <property type="project" value="UniProtKB-UniRule"/>
</dbReference>
<feature type="binding site" evidence="2">
    <location>
        <begin position="73"/>
        <end position="75"/>
    </location>
    <ligand>
        <name>substrate</name>
    </ligand>
</feature>
<dbReference type="NCBIfam" id="TIGR00055">
    <property type="entry name" value="uppS"/>
    <property type="match status" value="1"/>
</dbReference>
<feature type="binding site" evidence="2">
    <location>
        <begin position="29"/>
        <end position="32"/>
    </location>
    <ligand>
        <name>substrate</name>
    </ligand>
</feature>
<feature type="binding site" evidence="2">
    <location>
        <position position="79"/>
    </location>
    <ligand>
        <name>substrate</name>
    </ligand>
</feature>
<feature type="binding site" evidence="2">
    <location>
        <position position="215"/>
    </location>
    <ligand>
        <name>Mg(2+)</name>
        <dbReference type="ChEBI" id="CHEBI:18420"/>
    </ligand>
</feature>
<dbReference type="FunFam" id="3.40.1180.10:FF:000001">
    <property type="entry name" value="(2E,6E)-farnesyl-diphosphate-specific ditrans,polycis-undecaprenyl-diphosphate synthase"/>
    <property type="match status" value="1"/>
</dbReference>
<dbReference type="HAMAP" id="MF_01139">
    <property type="entry name" value="ISPT"/>
    <property type="match status" value="1"/>
</dbReference>
<feature type="binding site" evidence="2">
    <location>
        <position position="28"/>
    </location>
    <ligand>
        <name>Mg(2+)</name>
        <dbReference type="ChEBI" id="CHEBI:18420"/>
    </ligand>
</feature>
<evidence type="ECO:0000256" key="1">
    <source>
        <dbReference type="ARBA" id="ARBA00022679"/>
    </source>
</evidence>
<feature type="binding site" evidence="2">
    <location>
        <position position="33"/>
    </location>
    <ligand>
        <name>substrate</name>
    </ligand>
</feature>
<evidence type="ECO:0000256" key="2">
    <source>
        <dbReference type="HAMAP-Rule" id="MF_01139"/>
    </source>
</evidence>
<dbReference type="EMBL" id="CP036280">
    <property type="protein sequence ID" value="QDU71158.1"/>
    <property type="molecule type" value="Genomic_DNA"/>
</dbReference>
<feature type="active site" evidence="2">
    <location>
        <position position="28"/>
    </location>
</feature>
<dbReference type="EC" id="2.5.1.-" evidence="2"/>
<feature type="active site" description="Proton acceptor" evidence="2">
    <location>
        <position position="76"/>
    </location>
</feature>
<dbReference type="RefSeq" id="WP_145445291.1">
    <property type="nucleotide sequence ID" value="NZ_CP036280.1"/>
</dbReference>
<sequence>MNTATASEIERLGIPAAALPHHVAIIMDGNGRWAASRNLDRSEGHKAGARRTPPIVESASRLGIEAMTLYSFSTENWARAEAEVGVLMNLYTEYLVSQRPLLTDNNVRFRHLGQRDGLPARVLDELDRNVELTADNTGLTLHLALNYGSRAEITAAVRSIAADAASGELTTAEVDEALISSRLGTAGSPDPDLLIRTSGEMRISNYLLWQISYAELYVTDTYWPDFTPEHFHEALRDFAGRQRRFGREQSE</sequence>
<keyword evidence="4" id="KW-1185">Reference proteome</keyword>
<dbReference type="Gene3D" id="3.40.1180.10">
    <property type="entry name" value="Decaprenyl diphosphate synthase-like"/>
    <property type="match status" value="1"/>
</dbReference>
<feature type="binding site" evidence="2">
    <location>
        <position position="41"/>
    </location>
    <ligand>
        <name>substrate</name>
    </ligand>
</feature>
<name>A0A518BW09_9BACT</name>
<dbReference type="SUPFAM" id="SSF64005">
    <property type="entry name" value="Undecaprenyl diphosphate synthase"/>
    <property type="match status" value="1"/>
</dbReference>
<dbReference type="PANTHER" id="PTHR10291:SF0">
    <property type="entry name" value="DEHYDRODOLICHYL DIPHOSPHATE SYNTHASE 2"/>
    <property type="match status" value="1"/>
</dbReference>
<gene>
    <name evidence="3" type="ORF">Pan265_10070</name>
</gene>
<keyword evidence="1 2" id="KW-0808">Transferase</keyword>
<dbReference type="InterPro" id="IPR001441">
    <property type="entry name" value="UPP_synth-like"/>
</dbReference>
<dbReference type="InterPro" id="IPR018520">
    <property type="entry name" value="UPP_synth-like_CS"/>
</dbReference>
<dbReference type="Proteomes" id="UP000320386">
    <property type="component" value="Chromosome"/>
</dbReference>
<dbReference type="GO" id="GO:0045547">
    <property type="term" value="F:ditrans,polycis-polyprenyl diphosphate synthase [(2E,6E)-farnesyl diphosphate specific] activity"/>
    <property type="evidence" value="ECO:0007669"/>
    <property type="project" value="TreeGrafter"/>
</dbReference>
<feature type="binding site" evidence="2">
    <location>
        <position position="45"/>
    </location>
    <ligand>
        <name>substrate</name>
    </ligand>
</feature>
<dbReference type="NCBIfam" id="NF011405">
    <property type="entry name" value="PRK14830.1"/>
    <property type="match status" value="1"/>
</dbReference>
<organism evidence="3 4">
    <name type="scientific">Mucisphaera calidilacus</name>
    <dbReference type="NCBI Taxonomy" id="2527982"/>
    <lineage>
        <taxon>Bacteria</taxon>
        <taxon>Pseudomonadati</taxon>
        <taxon>Planctomycetota</taxon>
        <taxon>Phycisphaerae</taxon>
        <taxon>Phycisphaerales</taxon>
        <taxon>Phycisphaeraceae</taxon>
        <taxon>Mucisphaera</taxon>
    </lineage>
</organism>
<evidence type="ECO:0000313" key="4">
    <source>
        <dbReference type="Proteomes" id="UP000320386"/>
    </source>
</evidence>
<protein>
    <recommendedName>
        <fullName evidence="2">Isoprenyl transferase</fullName>
        <ecNumber evidence="2">2.5.1.-</ecNumber>
    </recommendedName>
</protein>
<dbReference type="PANTHER" id="PTHR10291">
    <property type="entry name" value="DEHYDRODOLICHYL DIPHOSPHATE SYNTHASE FAMILY MEMBER"/>
    <property type="match status" value="1"/>
</dbReference>
<evidence type="ECO:0000313" key="3">
    <source>
        <dbReference type="EMBL" id="QDU71158.1"/>
    </source>
</evidence>
<dbReference type="Pfam" id="PF01255">
    <property type="entry name" value="Prenyltransf"/>
    <property type="match status" value="1"/>
</dbReference>
<comment type="subunit">
    <text evidence="2">Homodimer.</text>
</comment>
<feature type="binding site" evidence="2">
    <location>
        <position position="196"/>
    </location>
    <ligand>
        <name>substrate</name>
    </ligand>
</feature>
<keyword evidence="2" id="KW-0479">Metal-binding</keyword>
<keyword evidence="2" id="KW-0460">Magnesium</keyword>
<comment type="cofactor">
    <cofactor evidence="2">
        <name>Mg(2+)</name>
        <dbReference type="ChEBI" id="CHEBI:18420"/>
    </cofactor>
    <text evidence="2">Binds 2 magnesium ions per subunit.</text>
</comment>
<reference evidence="3 4" key="1">
    <citation type="submission" date="2019-02" db="EMBL/GenBank/DDBJ databases">
        <title>Deep-cultivation of Planctomycetes and their phenomic and genomic characterization uncovers novel biology.</title>
        <authorList>
            <person name="Wiegand S."/>
            <person name="Jogler M."/>
            <person name="Boedeker C."/>
            <person name="Pinto D."/>
            <person name="Vollmers J."/>
            <person name="Rivas-Marin E."/>
            <person name="Kohn T."/>
            <person name="Peeters S.H."/>
            <person name="Heuer A."/>
            <person name="Rast P."/>
            <person name="Oberbeckmann S."/>
            <person name="Bunk B."/>
            <person name="Jeske O."/>
            <person name="Meyerdierks A."/>
            <person name="Storesund J.E."/>
            <person name="Kallscheuer N."/>
            <person name="Luecker S."/>
            <person name="Lage O.M."/>
            <person name="Pohl T."/>
            <person name="Merkel B.J."/>
            <person name="Hornburger P."/>
            <person name="Mueller R.-W."/>
            <person name="Bruemmer F."/>
            <person name="Labrenz M."/>
            <person name="Spormann A.M."/>
            <person name="Op den Camp H."/>
            <person name="Overmann J."/>
            <person name="Amann R."/>
            <person name="Jetten M.S.M."/>
            <person name="Mascher T."/>
            <person name="Medema M.H."/>
            <person name="Devos D.P."/>
            <person name="Kaster A.-K."/>
            <person name="Ovreas L."/>
            <person name="Rohde M."/>
            <person name="Galperin M.Y."/>
            <person name="Jogler C."/>
        </authorList>
    </citation>
    <scope>NUCLEOTIDE SEQUENCE [LARGE SCALE GENOMIC DNA]</scope>
    <source>
        <strain evidence="3 4">Pan265</strain>
    </source>
</reference>
<feature type="binding site" evidence="2">
    <location>
        <begin position="202"/>
        <end position="204"/>
    </location>
    <ligand>
        <name>substrate</name>
    </ligand>
</feature>
<proteinExistence type="inferred from homology"/>
<comment type="similarity">
    <text evidence="2">Belongs to the UPP synthase family.</text>
</comment>
<dbReference type="AlphaFoldDB" id="A0A518BW09"/>
<dbReference type="CDD" id="cd00475">
    <property type="entry name" value="Cis_IPPS"/>
    <property type="match status" value="1"/>
</dbReference>
<dbReference type="KEGG" id="mcad:Pan265_10070"/>
<dbReference type="OrthoDB" id="4191603at2"/>
<dbReference type="InterPro" id="IPR036424">
    <property type="entry name" value="UPP_synth-like_sf"/>
</dbReference>
<comment type="function">
    <text evidence="2">Catalyzes the condensation of isopentenyl diphosphate (IPP) with allylic pyrophosphates generating different type of terpenoids.</text>
</comment>
<feature type="binding site" evidence="2">
    <location>
        <position position="77"/>
    </location>
    <ligand>
        <name>substrate</name>
    </ligand>
</feature>
<dbReference type="GO" id="GO:0016094">
    <property type="term" value="P:polyprenol biosynthetic process"/>
    <property type="evidence" value="ECO:0007669"/>
    <property type="project" value="TreeGrafter"/>
</dbReference>